<dbReference type="Gene3D" id="2.40.30.170">
    <property type="match status" value="1"/>
</dbReference>
<dbReference type="RefSeq" id="WP_146365080.1">
    <property type="nucleotide sequence ID" value="NZ_CP042261.1"/>
</dbReference>
<evidence type="ECO:0000313" key="5">
    <source>
        <dbReference type="Proteomes" id="UP000318483"/>
    </source>
</evidence>
<dbReference type="Proteomes" id="UP000318483">
    <property type="component" value="Chromosome"/>
</dbReference>
<keyword evidence="2" id="KW-0732">Signal</keyword>
<reference evidence="4 5" key="1">
    <citation type="submission" date="2019-07" db="EMBL/GenBank/DDBJ databases">
        <title>Litoreibacter alkalisoli sp. nov., isolated from saline-alkaline soil.</title>
        <authorList>
            <person name="Wang S."/>
            <person name="Xu L."/>
            <person name="Xing Y.-T."/>
            <person name="Sun J.-Q."/>
        </authorList>
    </citation>
    <scope>NUCLEOTIDE SEQUENCE [LARGE SCALE GENOMIC DNA]</scope>
    <source>
        <strain evidence="4 5">LN3S51</strain>
    </source>
</reference>
<sequence length="248" mass="26876">MTRNLWAGSVLLICAATAVPAQPVDPAHRGIVRAVQRAEIGNDLGFVLSRLPFREGDRFKKGDVLAAFDCRDLEAELRAAEALMQQEELTRANNARLAELNATGTFEVRLSEAKVAQSTAQVEAIHSRLDRCEIEAPFDGTVAAVYANAFELANPSEPFIEIVDTNDLEIDLLVPSDWLRWLSPGAEFDIAIDETGQELAARIIRIVPQVDAVSQTVKVIGQFSGPAENVLPGMSGPVRFEQPGGNDG</sequence>
<gene>
    <name evidence="4" type="ORF">FPZ52_08765</name>
</gene>
<dbReference type="GO" id="GO:0015562">
    <property type="term" value="F:efflux transmembrane transporter activity"/>
    <property type="evidence" value="ECO:0007669"/>
    <property type="project" value="TreeGrafter"/>
</dbReference>
<dbReference type="GO" id="GO:1990281">
    <property type="term" value="C:efflux pump complex"/>
    <property type="evidence" value="ECO:0007669"/>
    <property type="project" value="TreeGrafter"/>
</dbReference>
<dbReference type="Gene3D" id="2.40.50.100">
    <property type="match status" value="1"/>
</dbReference>
<feature type="signal peptide" evidence="2">
    <location>
        <begin position="1"/>
        <end position="21"/>
    </location>
</feature>
<evidence type="ECO:0000256" key="2">
    <source>
        <dbReference type="SAM" id="SignalP"/>
    </source>
</evidence>
<dbReference type="PANTHER" id="PTHR30469">
    <property type="entry name" value="MULTIDRUG RESISTANCE PROTEIN MDTA"/>
    <property type="match status" value="1"/>
</dbReference>
<dbReference type="NCBIfam" id="TIGR01730">
    <property type="entry name" value="RND_mfp"/>
    <property type="match status" value="1"/>
</dbReference>
<keyword evidence="5" id="KW-1185">Reference proteome</keyword>
<feature type="domain" description="CusB-like beta-barrel" evidence="3">
    <location>
        <begin position="174"/>
        <end position="242"/>
    </location>
</feature>
<evidence type="ECO:0000313" key="4">
    <source>
        <dbReference type="EMBL" id="QDY69703.1"/>
    </source>
</evidence>
<dbReference type="EMBL" id="CP042261">
    <property type="protein sequence ID" value="QDY69703.1"/>
    <property type="molecule type" value="Genomic_DNA"/>
</dbReference>
<feature type="chain" id="PRO_5022924302" evidence="2">
    <location>
        <begin position="22"/>
        <end position="248"/>
    </location>
</feature>
<name>A0A5B8IW31_9RHOB</name>
<dbReference type="AlphaFoldDB" id="A0A5B8IW31"/>
<dbReference type="Pfam" id="PF25954">
    <property type="entry name" value="Beta-barrel_RND_2"/>
    <property type="match status" value="1"/>
</dbReference>
<comment type="similarity">
    <text evidence="1">Belongs to the membrane fusion protein (MFP) (TC 8.A.1) family.</text>
</comment>
<accession>A0A5B8IW31</accession>
<evidence type="ECO:0000256" key="1">
    <source>
        <dbReference type="ARBA" id="ARBA00009477"/>
    </source>
</evidence>
<dbReference type="PANTHER" id="PTHR30469:SF15">
    <property type="entry name" value="HLYD FAMILY OF SECRETION PROTEINS"/>
    <property type="match status" value="1"/>
</dbReference>
<organism evidence="4 5">
    <name type="scientific">Qingshengfaniella alkalisoli</name>
    <dbReference type="NCBI Taxonomy" id="2599296"/>
    <lineage>
        <taxon>Bacteria</taxon>
        <taxon>Pseudomonadati</taxon>
        <taxon>Pseudomonadota</taxon>
        <taxon>Alphaproteobacteria</taxon>
        <taxon>Rhodobacterales</taxon>
        <taxon>Paracoccaceae</taxon>
        <taxon>Qingshengfaniella</taxon>
    </lineage>
</organism>
<dbReference type="InterPro" id="IPR058792">
    <property type="entry name" value="Beta-barrel_RND_2"/>
</dbReference>
<evidence type="ECO:0000259" key="3">
    <source>
        <dbReference type="Pfam" id="PF25954"/>
    </source>
</evidence>
<dbReference type="OrthoDB" id="9778796at2"/>
<dbReference type="SUPFAM" id="SSF111369">
    <property type="entry name" value="HlyD-like secretion proteins"/>
    <property type="match status" value="1"/>
</dbReference>
<proteinExistence type="inferred from homology"/>
<dbReference type="KEGG" id="lit:FPZ52_08765"/>
<dbReference type="InterPro" id="IPR006143">
    <property type="entry name" value="RND_pump_MFP"/>
</dbReference>
<protein>
    <submittedName>
        <fullName evidence="4">Efflux RND transporter periplasmic adaptor subunit</fullName>
    </submittedName>
</protein>